<dbReference type="Gene3D" id="3.40.50.1820">
    <property type="entry name" value="alpha/beta hydrolase"/>
    <property type="match status" value="1"/>
</dbReference>
<keyword evidence="5" id="KW-1185">Reference proteome</keyword>
<name>A0ABW1HZT0_9PSEU</name>
<dbReference type="InterPro" id="IPR050565">
    <property type="entry name" value="LYPA1-2/EST-like"/>
</dbReference>
<reference evidence="5" key="1">
    <citation type="journal article" date="2019" name="Int. J. Syst. Evol. Microbiol.">
        <title>The Global Catalogue of Microorganisms (GCM) 10K type strain sequencing project: providing services to taxonomists for standard genome sequencing and annotation.</title>
        <authorList>
            <consortium name="The Broad Institute Genomics Platform"/>
            <consortium name="The Broad Institute Genome Sequencing Center for Infectious Disease"/>
            <person name="Wu L."/>
            <person name="Ma J."/>
        </authorList>
    </citation>
    <scope>NUCLEOTIDE SEQUENCE [LARGE SCALE GENOMIC DNA]</scope>
    <source>
        <strain evidence="5">CGMCC 4.7397</strain>
    </source>
</reference>
<protein>
    <submittedName>
        <fullName evidence="4">Alpha/beta hydrolase</fullName>
    </submittedName>
</protein>
<evidence type="ECO:0000259" key="3">
    <source>
        <dbReference type="Pfam" id="PF02230"/>
    </source>
</evidence>
<keyword evidence="2 4" id="KW-0378">Hydrolase</keyword>
<dbReference type="Proteomes" id="UP001596119">
    <property type="component" value="Unassembled WGS sequence"/>
</dbReference>
<evidence type="ECO:0000313" key="5">
    <source>
        <dbReference type="Proteomes" id="UP001596119"/>
    </source>
</evidence>
<evidence type="ECO:0000256" key="2">
    <source>
        <dbReference type="ARBA" id="ARBA00022801"/>
    </source>
</evidence>
<dbReference type="SUPFAM" id="SSF53474">
    <property type="entry name" value="alpha/beta-Hydrolases"/>
    <property type="match status" value="1"/>
</dbReference>
<dbReference type="PANTHER" id="PTHR10655:SF17">
    <property type="entry name" value="LYSOPHOSPHOLIPASE-LIKE PROTEIN 1"/>
    <property type="match status" value="1"/>
</dbReference>
<comment type="similarity">
    <text evidence="1">Belongs to the AB hydrolase superfamily. AB hydrolase 2 family.</text>
</comment>
<gene>
    <name evidence="4" type="ORF">ACFQH9_01010</name>
</gene>
<organism evidence="4 5">
    <name type="scientific">Pseudonocardia lutea</name>
    <dbReference type="NCBI Taxonomy" id="2172015"/>
    <lineage>
        <taxon>Bacteria</taxon>
        <taxon>Bacillati</taxon>
        <taxon>Actinomycetota</taxon>
        <taxon>Actinomycetes</taxon>
        <taxon>Pseudonocardiales</taxon>
        <taxon>Pseudonocardiaceae</taxon>
        <taxon>Pseudonocardia</taxon>
    </lineage>
</organism>
<comment type="caution">
    <text evidence="4">The sequence shown here is derived from an EMBL/GenBank/DDBJ whole genome shotgun (WGS) entry which is preliminary data.</text>
</comment>
<dbReference type="InterPro" id="IPR003140">
    <property type="entry name" value="PLipase/COase/thioEstase"/>
</dbReference>
<feature type="domain" description="Phospholipase/carboxylesterase/thioesterase" evidence="3">
    <location>
        <begin position="57"/>
        <end position="201"/>
    </location>
</feature>
<dbReference type="RefSeq" id="WP_379563145.1">
    <property type="nucleotide sequence ID" value="NZ_JBHSQK010000003.1"/>
</dbReference>
<dbReference type="InterPro" id="IPR029058">
    <property type="entry name" value="AB_hydrolase_fold"/>
</dbReference>
<dbReference type="GO" id="GO:0016787">
    <property type="term" value="F:hydrolase activity"/>
    <property type="evidence" value="ECO:0007669"/>
    <property type="project" value="UniProtKB-KW"/>
</dbReference>
<evidence type="ECO:0000313" key="4">
    <source>
        <dbReference type="EMBL" id="MFC5946853.1"/>
    </source>
</evidence>
<sequence>MRDTSWWGAPVGRGRLAVVAVHGRDQDPETMRDVAERAGYADAASPITWLAPAASGRTWYPKRFTDPRAENEPDLTAALATVEDALAELATCGFPSDRVVLLGFSQGACLLADVLVRTPRRFAAAALLTGGYIGPPGFRPEVAGGLAGVPVLLATSSVDSWVPLKRVQETAEVLAGAGAHVDLRVDDDPVHQVNDATVGAVRALLADRL</sequence>
<dbReference type="Pfam" id="PF02230">
    <property type="entry name" value="Abhydrolase_2"/>
    <property type="match status" value="1"/>
</dbReference>
<accession>A0ABW1HZT0</accession>
<dbReference type="EMBL" id="JBHSQK010000003">
    <property type="protein sequence ID" value="MFC5946853.1"/>
    <property type="molecule type" value="Genomic_DNA"/>
</dbReference>
<proteinExistence type="inferred from homology"/>
<dbReference type="PANTHER" id="PTHR10655">
    <property type="entry name" value="LYSOPHOSPHOLIPASE-RELATED"/>
    <property type="match status" value="1"/>
</dbReference>
<evidence type="ECO:0000256" key="1">
    <source>
        <dbReference type="ARBA" id="ARBA00006499"/>
    </source>
</evidence>